<evidence type="ECO:0000256" key="1">
    <source>
        <dbReference type="ARBA" id="ARBA00022679"/>
    </source>
</evidence>
<dbReference type="Proteomes" id="UP001167919">
    <property type="component" value="Unassembled WGS sequence"/>
</dbReference>
<accession>A0AAJ1RCB3</accession>
<sequence>MTINRINDPADQSSTATTSYKKIIIASQFGDGKVLDDTMTIRRPVFIIEEKVSEKDEIDGRDSQSLHYVAYKHNWQPVSCARVYLVGKDGWHIGRVATLAAFRGLGLASQVLQTIENNARSHNIKKLELEAQVHAISFYENLGYTAFGDIFLDAGIKHRKMTKNI</sequence>
<dbReference type="PROSITE" id="PS51186">
    <property type="entry name" value="GNAT"/>
    <property type="match status" value="1"/>
</dbReference>
<reference evidence="4" key="1">
    <citation type="submission" date="2019-01" db="EMBL/GenBank/DDBJ databases">
        <title>Oenococcus sicerae UCMA17102.</title>
        <authorList>
            <person name="Cousin F.J."/>
            <person name="Le Guellec R."/>
            <person name="Cretenet M."/>
        </authorList>
    </citation>
    <scope>NUCLEOTIDE SEQUENCE</scope>
    <source>
        <strain evidence="4">UCMA17102</strain>
    </source>
</reference>
<evidence type="ECO:0000259" key="3">
    <source>
        <dbReference type="PROSITE" id="PS51186"/>
    </source>
</evidence>
<feature type="domain" description="N-acetyltransferase" evidence="3">
    <location>
        <begin position="24"/>
        <end position="165"/>
    </location>
</feature>
<protein>
    <submittedName>
        <fullName evidence="4">GNAT family N-acetyltransferase</fullName>
    </submittedName>
</protein>
<dbReference type="AlphaFoldDB" id="A0AAJ1RCB3"/>
<dbReference type="GO" id="GO:0016747">
    <property type="term" value="F:acyltransferase activity, transferring groups other than amino-acyl groups"/>
    <property type="evidence" value="ECO:0007669"/>
    <property type="project" value="InterPro"/>
</dbReference>
<dbReference type="EMBL" id="SDWY01000002">
    <property type="protein sequence ID" value="MDN6900132.1"/>
    <property type="molecule type" value="Genomic_DNA"/>
</dbReference>
<evidence type="ECO:0000313" key="4">
    <source>
        <dbReference type="EMBL" id="MDN6900132.1"/>
    </source>
</evidence>
<dbReference type="InterPro" id="IPR000182">
    <property type="entry name" value="GNAT_dom"/>
</dbReference>
<dbReference type="Pfam" id="PF13673">
    <property type="entry name" value="Acetyltransf_10"/>
    <property type="match status" value="1"/>
</dbReference>
<dbReference type="Gene3D" id="3.40.630.30">
    <property type="match status" value="1"/>
</dbReference>
<evidence type="ECO:0000313" key="5">
    <source>
        <dbReference type="Proteomes" id="UP001167919"/>
    </source>
</evidence>
<name>A0AAJ1RCB3_9LACO</name>
<keyword evidence="1" id="KW-0808">Transferase</keyword>
<organism evidence="4 5">
    <name type="scientific">Oenococcus sicerae</name>
    <dbReference type="NCBI Taxonomy" id="2203724"/>
    <lineage>
        <taxon>Bacteria</taxon>
        <taxon>Bacillati</taxon>
        <taxon>Bacillota</taxon>
        <taxon>Bacilli</taxon>
        <taxon>Lactobacillales</taxon>
        <taxon>Lactobacillaceae</taxon>
        <taxon>Oenococcus</taxon>
    </lineage>
</organism>
<dbReference type="PANTHER" id="PTHR43877:SF2">
    <property type="entry name" value="AMINOALKYLPHOSPHONATE N-ACETYLTRANSFERASE-RELATED"/>
    <property type="match status" value="1"/>
</dbReference>
<keyword evidence="2" id="KW-0012">Acyltransferase</keyword>
<comment type="caution">
    <text evidence="4">The sequence shown here is derived from an EMBL/GenBank/DDBJ whole genome shotgun (WGS) entry which is preliminary data.</text>
</comment>
<dbReference type="SUPFAM" id="SSF55729">
    <property type="entry name" value="Acyl-CoA N-acyltransferases (Nat)"/>
    <property type="match status" value="1"/>
</dbReference>
<gene>
    <name evidence="4" type="ORF">EVC35_03815</name>
</gene>
<dbReference type="PANTHER" id="PTHR43877">
    <property type="entry name" value="AMINOALKYLPHOSPHONATE N-ACETYLTRANSFERASE-RELATED-RELATED"/>
    <property type="match status" value="1"/>
</dbReference>
<dbReference type="CDD" id="cd04301">
    <property type="entry name" value="NAT_SF"/>
    <property type="match status" value="1"/>
</dbReference>
<evidence type="ECO:0000256" key="2">
    <source>
        <dbReference type="ARBA" id="ARBA00023315"/>
    </source>
</evidence>
<proteinExistence type="predicted"/>
<dbReference type="RefSeq" id="WP_301711051.1">
    <property type="nucleotide sequence ID" value="NZ_SDWY01000002.1"/>
</dbReference>
<dbReference type="InterPro" id="IPR050832">
    <property type="entry name" value="Bact_Acetyltransf"/>
</dbReference>
<dbReference type="InterPro" id="IPR016181">
    <property type="entry name" value="Acyl_CoA_acyltransferase"/>
</dbReference>